<dbReference type="RefSeq" id="WP_073094507.1">
    <property type="nucleotide sequence ID" value="NZ_FRCY01000005.1"/>
</dbReference>
<dbReference type="PANTHER" id="PTHR43133">
    <property type="entry name" value="RNA POLYMERASE ECF-TYPE SIGMA FACTO"/>
    <property type="match status" value="1"/>
</dbReference>
<organism evidence="7 8">
    <name type="scientific">Cyclobacterium lianum</name>
    <dbReference type="NCBI Taxonomy" id="388280"/>
    <lineage>
        <taxon>Bacteria</taxon>
        <taxon>Pseudomonadati</taxon>
        <taxon>Bacteroidota</taxon>
        <taxon>Cytophagia</taxon>
        <taxon>Cytophagales</taxon>
        <taxon>Cyclobacteriaceae</taxon>
        <taxon>Cyclobacterium</taxon>
    </lineage>
</organism>
<dbReference type="CDD" id="cd06171">
    <property type="entry name" value="Sigma70_r4"/>
    <property type="match status" value="1"/>
</dbReference>
<feature type="domain" description="RNA polymerase sigma factor 70 region 4 type 2" evidence="6">
    <location>
        <begin position="121"/>
        <end position="171"/>
    </location>
</feature>
<dbReference type="GO" id="GO:0003677">
    <property type="term" value="F:DNA binding"/>
    <property type="evidence" value="ECO:0007669"/>
    <property type="project" value="InterPro"/>
</dbReference>
<dbReference type="Pfam" id="PF04542">
    <property type="entry name" value="Sigma70_r2"/>
    <property type="match status" value="1"/>
</dbReference>
<comment type="similarity">
    <text evidence="1">Belongs to the sigma-70 factor family. ECF subfamily.</text>
</comment>
<dbReference type="STRING" id="388280.SAMN04488057_105279"/>
<dbReference type="SUPFAM" id="SSF88659">
    <property type="entry name" value="Sigma3 and sigma4 domains of RNA polymerase sigma factors"/>
    <property type="match status" value="1"/>
</dbReference>
<dbReference type="InterPro" id="IPR036388">
    <property type="entry name" value="WH-like_DNA-bd_sf"/>
</dbReference>
<dbReference type="SUPFAM" id="SSF88946">
    <property type="entry name" value="Sigma2 domain of RNA polymerase sigma factors"/>
    <property type="match status" value="1"/>
</dbReference>
<evidence type="ECO:0000256" key="4">
    <source>
        <dbReference type="ARBA" id="ARBA00023163"/>
    </source>
</evidence>
<keyword evidence="2" id="KW-0805">Transcription regulation</keyword>
<reference evidence="7 8" key="1">
    <citation type="submission" date="2016-11" db="EMBL/GenBank/DDBJ databases">
        <authorList>
            <person name="Jaros S."/>
            <person name="Januszkiewicz K."/>
            <person name="Wedrychowicz H."/>
        </authorList>
    </citation>
    <scope>NUCLEOTIDE SEQUENCE [LARGE SCALE GENOMIC DNA]</scope>
    <source>
        <strain evidence="7 8">CGMCC 1.6102</strain>
    </source>
</reference>
<keyword evidence="3" id="KW-0731">Sigma factor</keyword>
<evidence type="ECO:0000313" key="7">
    <source>
        <dbReference type="EMBL" id="SHN02398.1"/>
    </source>
</evidence>
<dbReference type="OrthoDB" id="941544at2"/>
<proteinExistence type="inferred from homology"/>
<keyword evidence="8" id="KW-1185">Reference proteome</keyword>
<dbReference type="Proteomes" id="UP000184513">
    <property type="component" value="Unassembled WGS sequence"/>
</dbReference>
<name>A0A1M7NFC2_9BACT</name>
<dbReference type="Gene3D" id="1.10.10.10">
    <property type="entry name" value="Winged helix-like DNA-binding domain superfamily/Winged helix DNA-binding domain"/>
    <property type="match status" value="1"/>
</dbReference>
<protein>
    <submittedName>
        <fullName evidence="7">RNA polymerase sigma-70 factor, ECF subfamily</fullName>
    </submittedName>
</protein>
<dbReference type="InterPro" id="IPR014284">
    <property type="entry name" value="RNA_pol_sigma-70_dom"/>
</dbReference>
<dbReference type="AlphaFoldDB" id="A0A1M7NFC2"/>
<dbReference type="InterPro" id="IPR013325">
    <property type="entry name" value="RNA_pol_sigma_r2"/>
</dbReference>
<evidence type="ECO:0000259" key="6">
    <source>
        <dbReference type="Pfam" id="PF08281"/>
    </source>
</evidence>
<dbReference type="InterPro" id="IPR013249">
    <property type="entry name" value="RNA_pol_sigma70_r4_t2"/>
</dbReference>
<dbReference type="Pfam" id="PF08281">
    <property type="entry name" value="Sigma70_r4_2"/>
    <property type="match status" value="1"/>
</dbReference>
<evidence type="ECO:0000256" key="3">
    <source>
        <dbReference type="ARBA" id="ARBA00023082"/>
    </source>
</evidence>
<sequence length="189" mass="22117">MPAENRFTEEKDLINACLKGERMAQRELYGQYSGKFLPICIRYVKNRDLAQDVLVEGFMKIFESLPQFKNAGSFEGWMKRIMVNQALLTLRNNKNLRMEVELEMHNDCRDFHTQQWDFGAEELLQIISALPVGYRTVFNLYAIEGYSHREISQMLDISESTSKSQLSRARMILQQKLKPNLQNEEKNEG</sequence>
<dbReference type="InterPro" id="IPR039425">
    <property type="entry name" value="RNA_pol_sigma-70-like"/>
</dbReference>
<dbReference type="InterPro" id="IPR007627">
    <property type="entry name" value="RNA_pol_sigma70_r2"/>
</dbReference>
<evidence type="ECO:0000256" key="2">
    <source>
        <dbReference type="ARBA" id="ARBA00023015"/>
    </source>
</evidence>
<evidence type="ECO:0000259" key="5">
    <source>
        <dbReference type="Pfam" id="PF04542"/>
    </source>
</evidence>
<dbReference type="GO" id="GO:0016987">
    <property type="term" value="F:sigma factor activity"/>
    <property type="evidence" value="ECO:0007669"/>
    <property type="project" value="UniProtKB-KW"/>
</dbReference>
<dbReference type="PANTHER" id="PTHR43133:SF46">
    <property type="entry name" value="RNA POLYMERASE SIGMA-70 FACTOR ECF SUBFAMILY"/>
    <property type="match status" value="1"/>
</dbReference>
<feature type="domain" description="RNA polymerase sigma-70 region 2" evidence="5">
    <location>
        <begin position="28"/>
        <end position="94"/>
    </location>
</feature>
<keyword evidence="4" id="KW-0804">Transcription</keyword>
<accession>A0A1M7NFC2</accession>
<gene>
    <name evidence="7" type="ORF">SAMN04488057_105279</name>
</gene>
<dbReference type="NCBIfam" id="TIGR02937">
    <property type="entry name" value="sigma70-ECF"/>
    <property type="match status" value="1"/>
</dbReference>
<dbReference type="EMBL" id="FRCY01000005">
    <property type="protein sequence ID" value="SHN02398.1"/>
    <property type="molecule type" value="Genomic_DNA"/>
</dbReference>
<dbReference type="InterPro" id="IPR013324">
    <property type="entry name" value="RNA_pol_sigma_r3/r4-like"/>
</dbReference>
<dbReference type="Gene3D" id="1.10.1740.10">
    <property type="match status" value="1"/>
</dbReference>
<evidence type="ECO:0000256" key="1">
    <source>
        <dbReference type="ARBA" id="ARBA00010641"/>
    </source>
</evidence>
<evidence type="ECO:0000313" key="8">
    <source>
        <dbReference type="Proteomes" id="UP000184513"/>
    </source>
</evidence>
<dbReference type="GO" id="GO:0006352">
    <property type="term" value="P:DNA-templated transcription initiation"/>
    <property type="evidence" value="ECO:0007669"/>
    <property type="project" value="InterPro"/>
</dbReference>